<dbReference type="PANTHER" id="PTHR30483:SF6">
    <property type="entry name" value="PERIPLASMIC BINDING PROTEIN OF ABC TRANSPORTER FOR NATURAL AMINO ACIDS"/>
    <property type="match status" value="1"/>
</dbReference>
<dbReference type="InterPro" id="IPR028082">
    <property type="entry name" value="Peripla_BP_I"/>
</dbReference>
<name>A0A327KDW7_9BRAD</name>
<keyword evidence="3" id="KW-0029">Amino-acid transport</keyword>
<feature type="signal peptide" evidence="4">
    <location>
        <begin position="1"/>
        <end position="24"/>
    </location>
</feature>
<dbReference type="EMBL" id="WNKV01000001">
    <property type="protein sequence ID" value="MTW14800.1"/>
    <property type="molecule type" value="Genomic_DNA"/>
</dbReference>
<evidence type="ECO:0000256" key="2">
    <source>
        <dbReference type="ARBA" id="ARBA00022729"/>
    </source>
</evidence>
<sequence length="416" mass="44735">MKRLWGLLALSALCSVLATSPAPAQTSGPSKVKVGILLPLTGPFAAVAETQKQGALLAVDVINKKGGLDMPWGKVQVEGMVDDDEAKLDVGVRRYRYMMSEGVKGVGGQTWAPLSYAINAIVSREPMAYFPVCVMAKEAFQKGKIAPSTFAAAYSPWTVGYTAGTQAVKTLGKKKIFFLARSDSWGWDIRDGVYAAAKEHGAEIVGYDEASLGTSDFTTILQKVRAAKPDVFIAAQFAADSVALLKQAHQMGLNKDMTIFNAFITNVVAKGLPPEALQGVYAMHYFYYDLSAIGDSDVAEKAAAFTKLFQDKYGYPPDAYAAIAYIAYMEMFRGFEQSKSFDAAKVAAALKADGGKFDSVKGPGSWREDNQAAFKYGAFLVKGKGPADRKGDWDLFTVEGSMGGDQILPPLKSLGY</sequence>
<evidence type="ECO:0000256" key="1">
    <source>
        <dbReference type="ARBA" id="ARBA00010062"/>
    </source>
</evidence>
<reference evidence="6 7" key="1">
    <citation type="submission" date="2019-11" db="EMBL/GenBank/DDBJ databases">
        <title>Whole-genome sequence of Rhodoplanes serenus DSM 18633, type strain.</title>
        <authorList>
            <person name="Kyndt J.A."/>
            <person name="Meyer T.E."/>
        </authorList>
    </citation>
    <scope>NUCLEOTIDE SEQUENCE [LARGE SCALE GENOMIC DNA]</scope>
    <source>
        <strain evidence="6 7">DSM 18633</strain>
    </source>
</reference>
<evidence type="ECO:0000256" key="4">
    <source>
        <dbReference type="SAM" id="SignalP"/>
    </source>
</evidence>
<protein>
    <submittedName>
        <fullName evidence="6">ABC transporter substrate-binding protein</fullName>
    </submittedName>
</protein>
<proteinExistence type="inferred from homology"/>
<dbReference type="SUPFAM" id="SSF53822">
    <property type="entry name" value="Periplasmic binding protein-like I"/>
    <property type="match status" value="1"/>
</dbReference>
<dbReference type="Gene3D" id="3.40.50.2300">
    <property type="match status" value="2"/>
</dbReference>
<dbReference type="AlphaFoldDB" id="A0A327KDW7"/>
<evidence type="ECO:0000259" key="5">
    <source>
        <dbReference type="Pfam" id="PF13458"/>
    </source>
</evidence>
<dbReference type="Pfam" id="PF13458">
    <property type="entry name" value="Peripla_BP_6"/>
    <property type="match status" value="1"/>
</dbReference>
<dbReference type="GO" id="GO:0006865">
    <property type="term" value="P:amino acid transport"/>
    <property type="evidence" value="ECO:0007669"/>
    <property type="project" value="UniProtKB-KW"/>
</dbReference>
<accession>A0A327KDW7</accession>
<keyword evidence="3" id="KW-0813">Transport</keyword>
<comment type="caution">
    <text evidence="6">The sequence shown here is derived from an EMBL/GenBank/DDBJ whole genome shotgun (WGS) entry which is preliminary data.</text>
</comment>
<dbReference type="Proteomes" id="UP000438991">
    <property type="component" value="Unassembled WGS sequence"/>
</dbReference>
<feature type="domain" description="Leucine-binding protein" evidence="5">
    <location>
        <begin position="31"/>
        <end position="382"/>
    </location>
</feature>
<evidence type="ECO:0000313" key="6">
    <source>
        <dbReference type="EMBL" id="MTW14800.1"/>
    </source>
</evidence>
<dbReference type="InterPro" id="IPR028081">
    <property type="entry name" value="Leu-bd"/>
</dbReference>
<comment type="similarity">
    <text evidence="1">Belongs to the leucine-binding protein family.</text>
</comment>
<organism evidence="6 7">
    <name type="scientific">Rhodoplanes serenus</name>
    <dbReference type="NCBI Taxonomy" id="200615"/>
    <lineage>
        <taxon>Bacteria</taxon>
        <taxon>Pseudomonadati</taxon>
        <taxon>Pseudomonadota</taxon>
        <taxon>Alphaproteobacteria</taxon>
        <taxon>Hyphomicrobiales</taxon>
        <taxon>Nitrobacteraceae</taxon>
        <taxon>Rhodoplanes</taxon>
    </lineage>
</organism>
<keyword evidence="2 4" id="KW-0732">Signal</keyword>
<dbReference type="PANTHER" id="PTHR30483">
    <property type="entry name" value="LEUCINE-SPECIFIC-BINDING PROTEIN"/>
    <property type="match status" value="1"/>
</dbReference>
<feature type="chain" id="PRO_5041070754" evidence="4">
    <location>
        <begin position="25"/>
        <end position="416"/>
    </location>
</feature>
<dbReference type="RefSeq" id="WP_111383762.1">
    <property type="nucleotide sequence ID" value="NZ_NPEW01000014.1"/>
</dbReference>
<evidence type="ECO:0000256" key="3">
    <source>
        <dbReference type="ARBA" id="ARBA00022970"/>
    </source>
</evidence>
<dbReference type="CDD" id="cd06268">
    <property type="entry name" value="PBP1_ABC_transporter_LIVBP-like"/>
    <property type="match status" value="1"/>
</dbReference>
<evidence type="ECO:0000313" key="7">
    <source>
        <dbReference type="Proteomes" id="UP000438991"/>
    </source>
</evidence>
<dbReference type="InterPro" id="IPR051010">
    <property type="entry name" value="BCAA_transport"/>
</dbReference>
<gene>
    <name evidence="6" type="ORF">GJ689_01030</name>
</gene>